<dbReference type="InterPro" id="IPR051532">
    <property type="entry name" value="Ester_Hydrolysis_Enzymes"/>
</dbReference>
<accession>A0A7S4C7C7</accession>
<feature type="region of interest" description="Disordered" evidence="1">
    <location>
        <begin position="290"/>
        <end position="409"/>
    </location>
</feature>
<dbReference type="PANTHER" id="PTHR30383">
    <property type="entry name" value="THIOESTERASE 1/PROTEASE 1/LYSOPHOSPHOLIPASE L1"/>
    <property type="match status" value="1"/>
</dbReference>
<dbReference type="Pfam" id="PF13472">
    <property type="entry name" value="Lipase_GDSL_2"/>
    <property type="match status" value="1"/>
</dbReference>
<feature type="compositionally biased region" description="Polar residues" evidence="1">
    <location>
        <begin position="394"/>
        <end position="409"/>
    </location>
</feature>
<dbReference type="EMBL" id="HBJA01001339">
    <property type="protein sequence ID" value="CAE0789234.1"/>
    <property type="molecule type" value="Transcribed_RNA"/>
</dbReference>
<evidence type="ECO:0000256" key="2">
    <source>
        <dbReference type="SAM" id="SignalP"/>
    </source>
</evidence>
<dbReference type="SUPFAM" id="SSF52266">
    <property type="entry name" value="SGNH hydrolase"/>
    <property type="match status" value="1"/>
</dbReference>
<feature type="domain" description="SGNH hydrolase-type esterase" evidence="3">
    <location>
        <begin position="46"/>
        <end position="259"/>
    </location>
</feature>
<name>A0A7S4C7C7_9EUGL</name>
<keyword evidence="2" id="KW-0732">Signal</keyword>
<evidence type="ECO:0000259" key="3">
    <source>
        <dbReference type="Pfam" id="PF13472"/>
    </source>
</evidence>
<gene>
    <name evidence="4" type="ORF">EGYM00163_LOCUS347</name>
</gene>
<evidence type="ECO:0000256" key="1">
    <source>
        <dbReference type="SAM" id="MobiDB-lite"/>
    </source>
</evidence>
<feature type="compositionally biased region" description="Polar residues" evidence="1">
    <location>
        <begin position="325"/>
        <end position="339"/>
    </location>
</feature>
<dbReference type="Gene3D" id="3.40.50.1110">
    <property type="entry name" value="SGNH hydrolase"/>
    <property type="match status" value="1"/>
</dbReference>
<organism evidence="4">
    <name type="scientific">Eutreptiella gymnastica</name>
    <dbReference type="NCBI Taxonomy" id="73025"/>
    <lineage>
        <taxon>Eukaryota</taxon>
        <taxon>Discoba</taxon>
        <taxon>Euglenozoa</taxon>
        <taxon>Euglenida</taxon>
        <taxon>Spirocuta</taxon>
        <taxon>Euglenophyceae</taxon>
        <taxon>Eutreptiales</taxon>
        <taxon>Eutreptiaceae</taxon>
        <taxon>Eutreptiella</taxon>
    </lineage>
</organism>
<dbReference type="GO" id="GO:0004622">
    <property type="term" value="F:phosphatidylcholine lysophospholipase activity"/>
    <property type="evidence" value="ECO:0007669"/>
    <property type="project" value="TreeGrafter"/>
</dbReference>
<feature type="compositionally biased region" description="Pro residues" evidence="1">
    <location>
        <begin position="297"/>
        <end position="306"/>
    </location>
</feature>
<feature type="chain" id="PRO_5031310591" description="SGNH hydrolase-type esterase domain-containing protein" evidence="2">
    <location>
        <begin position="23"/>
        <end position="466"/>
    </location>
</feature>
<evidence type="ECO:0000313" key="4">
    <source>
        <dbReference type="EMBL" id="CAE0789234.1"/>
    </source>
</evidence>
<dbReference type="InterPro" id="IPR036514">
    <property type="entry name" value="SGNH_hydro_sf"/>
</dbReference>
<sequence length="466" mass="51737">MRYVQMWHILLPIWILAGGTLSWRLNCTPPTQPHPLDENFFRIMPFGDSITQGAMHGSAYRRTLWHMLRDNGYDCEFVGTRNTSIHNKVTLDCDFDINHEGHSGVRTAHMIKFGYVQAAMTEQRPDIVLFHLGTNDVILGEHPMKTAQNVRQLLRLIHAQNPSVTIILSRLVPNKGTDGMDRRTKQLNKVVVNTTQNANEELPKRLSCDDDPGERCSREVRMARQLATNYSVLLGDVSCELTDRDFFKDLIHPNDYGNEKIARQFYHYLAQLLPAPKRAPSGFFSLANVTSPFNNRPKPPAPSPPPKGKKKRPEPPPCPPPLWATSRSSQQPPTAASSEVSEETPPAPTPQVHLRTTVVMEPEPEGAVSPESAADLATSARNTTRRTVEETGASHESQGSDETGASGSQVLRSPSLLRAADKPKAAQPVLVDSFRVDDKLLSLPVMIGGLLVAGGCARLHSRWRRI</sequence>
<dbReference type="InterPro" id="IPR013830">
    <property type="entry name" value="SGNH_hydro"/>
</dbReference>
<protein>
    <recommendedName>
        <fullName evidence="3">SGNH hydrolase-type esterase domain-containing protein</fullName>
    </recommendedName>
</protein>
<dbReference type="PANTHER" id="PTHR30383:SF5">
    <property type="entry name" value="SGNH HYDROLASE-TYPE ESTERASE DOMAIN-CONTAINING PROTEIN"/>
    <property type="match status" value="1"/>
</dbReference>
<feature type="signal peptide" evidence="2">
    <location>
        <begin position="1"/>
        <end position="22"/>
    </location>
</feature>
<dbReference type="AlphaFoldDB" id="A0A7S4C7C7"/>
<reference evidence="4" key="1">
    <citation type="submission" date="2021-01" db="EMBL/GenBank/DDBJ databases">
        <authorList>
            <person name="Corre E."/>
            <person name="Pelletier E."/>
            <person name="Niang G."/>
            <person name="Scheremetjew M."/>
            <person name="Finn R."/>
            <person name="Kale V."/>
            <person name="Holt S."/>
            <person name="Cochrane G."/>
            <person name="Meng A."/>
            <person name="Brown T."/>
            <person name="Cohen L."/>
        </authorList>
    </citation>
    <scope>NUCLEOTIDE SEQUENCE</scope>
    <source>
        <strain evidence="4">CCMP1594</strain>
    </source>
</reference>
<proteinExistence type="predicted"/>